<evidence type="ECO:0000313" key="1">
    <source>
        <dbReference type="EMBL" id="CCM06690.1"/>
    </source>
</evidence>
<proteinExistence type="predicted"/>
<gene>
    <name evidence="1" type="ORF">FIBRA_08977</name>
</gene>
<reference evidence="1 2" key="1">
    <citation type="journal article" date="2012" name="Appl. Environ. Microbiol.">
        <title>Short-read sequencing for genomic analysis of the brown rot fungus Fibroporia radiculosa.</title>
        <authorList>
            <person name="Tang J.D."/>
            <person name="Perkins A.D."/>
            <person name="Sonstegard T.S."/>
            <person name="Schroeder S.G."/>
            <person name="Burgess S.C."/>
            <person name="Diehl S.V."/>
        </authorList>
    </citation>
    <scope>NUCLEOTIDE SEQUENCE [LARGE SCALE GENOMIC DNA]</scope>
    <source>
        <strain evidence="1 2">TFFH 294</strain>
    </source>
</reference>
<dbReference type="EMBL" id="HE797452">
    <property type="protein sequence ID" value="CCM06690.1"/>
    <property type="molecule type" value="Genomic_DNA"/>
</dbReference>
<dbReference type="RefSeq" id="XP_012185973.1">
    <property type="nucleotide sequence ID" value="XM_012330583.1"/>
</dbReference>
<dbReference type="OrthoDB" id="3022201at2759"/>
<sequence length="123" mass="13958">MFFMQRRSIHSVRFNSDLYKSPRFIAVRKYLEKKLKEYCKTSGLDAQGAHEATIVSSAHSGGTQRDEPFHITFRVQKEDGSYISTINPYTQKSTFSHHWYVAPSNQDLYNDAAADAKAAGGFT</sequence>
<dbReference type="HOGENOM" id="CLU_2015315_0_0_1"/>
<name>J4GXQ6_9APHY</name>
<evidence type="ECO:0000313" key="2">
    <source>
        <dbReference type="Proteomes" id="UP000006352"/>
    </source>
</evidence>
<dbReference type="Proteomes" id="UP000006352">
    <property type="component" value="Unassembled WGS sequence"/>
</dbReference>
<keyword evidence="2" id="KW-1185">Reference proteome</keyword>
<organism evidence="1 2">
    <name type="scientific">Fibroporia radiculosa</name>
    <dbReference type="NCBI Taxonomy" id="599839"/>
    <lineage>
        <taxon>Eukaryota</taxon>
        <taxon>Fungi</taxon>
        <taxon>Dikarya</taxon>
        <taxon>Basidiomycota</taxon>
        <taxon>Agaricomycotina</taxon>
        <taxon>Agaricomycetes</taxon>
        <taxon>Polyporales</taxon>
        <taxon>Fibroporiaceae</taxon>
        <taxon>Fibroporia</taxon>
    </lineage>
</organism>
<dbReference type="GeneID" id="24101590"/>
<protein>
    <submittedName>
        <fullName evidence="1">Uncharacterized protein</fullName>
    </submittedName>
</protein>
<dbReference type="AlphaFoldDB" id="J4GXQ6"/>
<dbReference type="InParanoid" id="J4GXQ6"/>
<accession>J4GXQ6</accession>